<dbReference type="Pfam" id="PF04214">
    <property type="entry name" value="DUF411"/>
    <property type="match status" value="1"/>
</dbReference>
<keyword evidence="3" id="KW-1185">Reference proteome</keyword>
<dbReference type="Proteomes" id="UP001519924">
    <property type="component" value="Unassembled WGS sequence"/>
</dbReference>
<organism evidence="2 3">
    <name type="scientific">Caldovatus aquaticus</name>
    <dbReference type="NCBI Taxonomy" id="2865671"/>
    <lineage>
        <taxon>Bacteria</taxon>
        <taxon>Pseudomonadati</taxon>
        <taxon>Pseudomonadota</taxon>
        <taxon>Alphaproteobacteria</taxon>
        <taxon>Acetobacterales</taxon>
        <taxon>Roseomonadaceae</taxon>
        <taxon>Caldovatus</taxon>
    </lineage>
</organism>
<protein>
    <submittedName>
        <fullName evidence="2">DUF411 domain-containing protein</fullName>
    </submittedName>
</protein>
<feature type="chain" id="PRO_5047369863" evidence="1">
    <location>
        <begin position="30"/>
        <end position="161"/>
    </location>
</feature>
<reference evidence="2 3" key="1">
    <citation type="submission" date="2021-08" db="EMBL/GenBank/DDBJ databases">
        <title>Caldovatus sediminis gen. nov., sp. nov., a moderately thermophilic bacterium isolated from a hot spring.</title>
        <authorList>
            <person name="Hu C.-J."/>
            <person name="Li W.-J."/>
            <person name="Xian W.-D."/>
        </authorList>
    </citation>
    <scope>NUCLEOTIDE SEQUENCE [LARGE SCALE GENOMIC DNA]</scope>
    <source>
        <strain evidence="2 3">SYSU G05006</strain>
    </source>
</reference>
<evidence type="ECO:0000313" key="3">
    <source>
        <dbReference type="Proteomes" id="UP001519924"/>
    </source>
</evidence>
<dbReference type="PROSITE" id="PS51318">
    <property type="entry name" value="TAT"/>
    <property type="match status" value="1"/>
</dbReference>
<proteinExistence type="predicted"/>
<dbReference type="EMBL" id="JAHZUY010000037">
    <property type="protein sequence ID" value="MBW8270354.1"/>
    <property type="molecule type" value="Genomic_DNA"/>
</dbReference>
<accession>A0ABS7F417</accession>
<keyword evidence="1" id="KW-0732">Signal</keyword>
<comment type="caution">
    <text evidence="2">The sequence shown here is derived from an EMBL/GenBank/DDBJ whole genome shotgun (WGS) entry which is preliminary data.</text>
</comment>
<gene>
    <name evidence="2" type="ORF">K1J50_12770</name>
</gene>
<evidence type="ECO:0000256" key="1">
    <source>
        <dbReference type="SAM" id="SignalP"/>
    </source>
</evidence>
<dbReference type="InterPro" id="IPR006311">
    <property type="entry name" value="TAT_signal"/>
</dbReference>
<dbReference type="InterPro" id="IPR007332">
    <property type="entry name" value="DUF411"/>
</dbReference>
<evidence type="ECO:0000313" key="2">
    <source>
        <dbReference type="EMBL" id="MBW8270354.1"/>
    </source>
</evidence>
<feature type="signal peptide" evidence="1">
    <location>
        <begin position="1"/>
        <end position="29"/>
    </location>
</feature>
<sequence>MPLRLPRRALMLALAPAAAGIPLPCAARAATALRVLRSPGCGCCEGWAEHLRAAGFAVTVEDSSDLDAARRAAGVPEDLAGCHTGMTIDGRLVVEGHVPAFALRRFLDAPGNWRGIAVADMPIGSPGMEMPGTAPRAYTVYVFAADGRREPFARARGDRPA</sequence>
<name>A0ABS7F417_9PROT</name>